<dbReference type="PROSITE" id="PS51039">
    <property type="entry name" value="ZF_AN1"/>
    <property type="match status" value="1"/>
</dbReference>
<feature type="transmembrane region" description="Helical" evidence="4">
    <location>
        <begin position="141"/>
        <end position="160"/>
    </location>
</feature>
<keyword evidence="4" id="KW-0812">Transmembrane</keyword>
<name>A0A9Y1BKA9_9ARCH</name>
<evidence type="ECO:0000256" key="3">
    <source>
        <dbReference type="ARBA" id="ARBA00022833"/>
    </source>
</evidence>
<feature type="transmembrane region" description="Helical" evidence="4">
    <location>
        <begin position="306"/>
        <end position="324"/>
    </location>
</feature>
<sequence>MPKSRCSYPNCNNEEEMLPFKCKLCGNYYCSKHRLPEQHNCIKLNYFQSDEYKKSKVSRATTPVKIITEEKKEKVFPIDMSNKKIKRTSSYLEKKDRFLARSAFFTLYSFDKNFFNILIPTVFISIILSLYFTVNLQFYRNTILIILPTIFIGIGLTYSLHEVIHFVVGKRAGVSARNALWLQAFLISLLSIVFPVLILPPSILILKKRLFRRTQGNIIHLNDINPVRREYGITALAGVSWLLGWEIIAAIFTLLRAFYPASSFIIALYSFSSALVVFIFGFLVFHAMPLFPLSDGNYIFEWKKNLAWGLWVSNIIIYFVYIILNNIFYI</sequence>
<dbReference type="GO" id="GO:0008270">
    <property type="term" value="F:zinc ion binding"/>
    <property type="evidence" value="ECO:0007669"/>
    <property type="project" value="UniProtKB-KW"/>
</dbReference>
<dbReference type="Pfam" id="PF01428">
    <property type="entry name" value="zf-AN1"/>
    <property type="match status" value="1"/>
</dbReference>
<feature type="transmembrane region" description="Helical" evidence="4">
    <location>
        <begin position="231"/>
        <end position="255"/>
    </location>
</feature>
<keyword evidence="1" id="KW-0479">Metal-binding</keyword>
<dbReference type="SMART" id="SM00154">
    <property type="entry name" value="ZnF_AN1"/>
    <property type="match status" value="1"/>
</dbReference>
<evidence type="ECO:0000256" key="4">
    <source>
        <dbReference type="SAM" id="Phobius"/>
    </source>
</evidence>
<accession>A0A9Y1BKA9</accession>
<dbReference type="SUPFAM" id="SSF118310">
    <property type="entry name" value="AN1-like Zinc finger"/>
    <property type="match status" value="1"/>
</dbReference>
<keyword evidence="4" id="KW-0472">Membrane</keyword>
<gene>
    <name evidence="6" type="ORF">K9W45_10905</name>
</gene>
<keyword evidence="2" id="KW-0863">Zinc-finger</keyword>
<organism evidence="6">
    <name type="scientific">Candidatus Heimdallarchaeum aukensis</name>
    <dbReference type="NCBI Taxonomy" id="2876573"/>
    <lineage>
        <taxon>Archaea</taxon>
        <taxon>Promethearchaeati</taxon>
        <taxon>Candidatus Heimdallarchaeota</taxon>
        <taxon>Candidatus Heimdallarchaeia (ex Rinke et al. 2021) (nom. nud.)</taxon>
        <taxon>Candidatus Heimdallarchaeales</taxon>
        <taxon>Candidatus Heimdallarchaeaceae</taxon>
        <taxon>Candidatus Heimdallarchaeum</taxon>
    </lineage>
</organism>
<dbReference type="Gene3D" id="4.10.1110.10">
    <property type="entry name" value="AN1-like Zinc finger"/>
    <property type="match status" value="1"/>
</dbReference>
<evidence type="ECO:0000313" key="6">
    <source>
        <dbReference type="EMBL" id="UJG40337.1"/>
    </source>
</evidence>
<evidence type="ECO:0000256" key="2">
    <source>
        <dbReference type="ARBA" id="ARBA00022771"/>
    </source>
</evidence>
<dbReference type="EMBL" id="CP084166">
    <property type="protein sequence ID" value="UJG40337.1"/>
    <property type="molecule type" value="Genomic_DNA"/>
</dbReference>
<feature type="transmembrane region" description="Helical" evidence="4">
    <location>
        <begin position="180"/>
        <end position="206"/>
    </location>
</feature>
<dbReference type="InterPro" id="IPR000058">
    <property type="entry name" value="Znf_AN1"/>
</dbReference>
<reference evidence="6" key="1">
    <citation type="journal article" date="2022" name="Nat. Microbiol.">
        <title>Unique mobile elements and scalable gene flow at the prokaryote-eukaryote boundary revealed by circularized Asgard archaea genomes.</title>
        <authorList>
            <person name="Wu F."/>
            <person name="Speth D.R."/>
            <person name="Philosof A."/>
            <person name="Cremiere A."/>
            <person name="Narayanan A."/>
            <person name="Barco R.A."/>
            <person name="Connon S.A."/>
            <person name="Amend J.P."/>
            <person name="Antoshechkin I.A."/>
            <person name="Orphan V.J."/>
        </authorList>
    </citation>
    <scope>NUCLEOTIDE SEQUENCE</scope>
    <source>
        <strain evidence="6">PM71</strain>
    </source>
</reference>
<dbReference type="InterPro" id="IPR035896">
    <property type="entry name" value="AN1-like_Znf"/>
</dbReference>
<evidence type="ECO:0000259" key="5">
    <source>
        <dbReference type="PROSITE" id="PS51039"/>
    </source>
</evidence>
<dbReference type="Proteomes" id="UP001201020">
    <property type="component" value="Chromosome"/>
</dbReference>
<evidence type="ECO:0000256" key="1">
    <source>
        <dbReference type="ARBA" id="ARBA00022723"/>
    </source>
</evidence>
<feature type="domain" description="AN1-type" evidence="5">
    <location>
        <begin position="1"/>
        <end position="49"/>
    </location>
</feature>
<proteinExistence type="predicted"/>
<feature type="transmembrane region" description="Helical" evidence="4">
    <location>
        <begin position="261"/>
        <end position="285"/>
    </location>
</feature>
<keyword evidence="3" id="KW-0862">Zinc</keyword>
<dbReference type="AlphaFoldDB" id="A0A9Y1BKA9"/>
<feature type="transmembrane region" description="Helical" evidence="4">
    <location>
        <begin position="114"/>
        <end position="134"/>
    </location>
</feature>
<keyword evidence="4" id="KW-1133">Transmembrane helix</keyword>
<protein>
    <submittedName>
        <fullName evidence="6">AN1-type zinc finger domain-containing protein</fullName>
    </submittedName>
</protein>